<evidence type="ECO:0000256" key="2">
    <source>
        <dbReference type="SAM" id="SignalP"/>
    </source>
</evidence>
<sequence>MISLVPFRFVRICLIVGVLGLLHGANSSQPPPGHLIVFLENFSNTSPWYLLIIIPLLVLMCLGLYYYASIATQKHPIFISMCKSLRSKSGLVHARNFLIFRVSFSIFWF</sequence>
<keyword evidence="1" id="KW-1133">Transmembrane helix</keyword>
<proteinExistence type="predicted"/>
<evidence type="ECO:0000256" key="1">
    <source>
        <dbReference type="SAM" id="Phobius"/>
    </source>
</evidence>
<evidence type="ECO:0000313" key="4">
    <source>
        <dbReference type="WBParaSite" id="jg22821"/>
    </source>
</evidence>
<feature type="chain" id="PRO_5038077495" evidence="2">
    <location>
        <begin position="28"/>
        <end position="109"/>
    </location>
</feature>
<dbReference type="AlphaFoldDB" id="A0A915DRB0"/>
<keyword evidence="3" id="KW-1185">Reference proteome</keyword>
<protein>
    <submittedName>
        <fullName evidence="4">Uncharacterized protein</fullName>
    </submittedName>
</protein>
<dbReference type="WBParaSite" id="jg22821">
    <property type="protein sequence ID" value="jg22821"/>
    <property type="gene ID" value="jg22821"/>
</dbReference>
<evidence type="ECO:0000313" key="3">
    <source>
        <dbReference type="Proteomes" id="UP000887574"/>
    </source>
</evidence>
<organism evidence="3 4">
    <name type="scientific">Ditylenchus dipsaci</name>
    <dbReference type="NCBI Taxonomy" id="166011"/>
    <lineage>
        <taxon>Eukaryota</taxon>
        <taxon>Metazoa</taxon>
        <taxon>Ecdysozoa</taxon>
        <taxon>Nematoda</taxon>
        <taxon>Chromadorea</taxon>
        <taxon>Rhabditida</taxon>
        <taxon>Tylenchina</taxon>
        <taxon>Tylenchomorpha</taxon>
        <taxon>Sphaerularioidea</taxon>
        <taxon>Anguinidae</taxon>
        <taxon>Anguininae</taxon>
        <taxon>Ditylenchus</taxon>
    </lineage>
</organism>
<dbReference type="Proteomes" id="UP000887574">
    <property type="component" value="Unplaced"/>
</dbReference>
<name>A0A915DRB0_9BILA</name>
<feature type="signal peptide" evidence="2">
    <location>
        <begin position="1"/>
        <end position="27"/>
    </location>
</feature>
<feature type="transmembrane region" description="Helical" evidence="1">
    <location>
        <begin position="46"/>
        <end position="68"/>
    </location>
</feature>
<accession>A0A915DRB0</accession>
<reference evidence="4" key="1">
    <citation type="submission" date="2022-11" db="UniProtKB">
        <authorList>
            <consortium name="WormBaseParasite"/>
        </authorList>
    </citation>
    <scope>IDENTIFICATION</scope>
</reference>
<keyword evidence="1" id="KW-0472">Membrane</keyword>
<keyword evidence="2" id="KW-0732">Signal</keyword>
<keyword evidence="1" id="KW-0812">Transmembrane</keyword>